<dbReference type="EMBL" id="BDRX01000079">
    <property type="protein sequence ID" value="GBF96412.1"/>
    <property type="molecule type" value="Genomic_DNA"/>
</dbReference>
<keyword evidence="8" id="KW-1185">Reference proteome</keyword>
<dbReference type="Gene3D" id="3.40.640.10">
    <property type="entry name" value="Type I PLP-dependent aspartate aminotransferase-like (Major domain)"/>
    <property type="match status" value="2"/>
</dbReference>
<keyword evidence="4" id="KW-0808">Transferase</keyword>
<proteinExistence type="inferred from homology"/>
<evidence type="ECO:0000256" key="6">
    <source>
        <dbReference type="SAM" id="MobiDB-lite"/>
    </source>
</evidence>
<dbReference type="SUPFAM" id="SSF53383">
    <property type="entry name" value="PLP-dependent transferases"/>
    <property type="match status" value="2"/>
</dbReference>
<comment type="caution">
    <text evidence="7">The sequence shown here is derived from an EMBL/GenBank/DDBJ whole genome shotgun (WGS) entry which is preliminary data.</text>
</comment>
<reference evidence="7 8" key="1">
    <citation type="journal article" date="2018" name="Sci. Rep.">
        <title>Raphidocelis subcapitata (=Pseudokirchneriella subcapitata) provides an insight into genome evolution and environmental adaptations in the Sphaeropleales.</title>
        <authorList>
            <person name="Suzuki S."/>
            <person name="Yamaguchi H."/>
            <person name="Nakajima N."/>
            <person name="Kawachi M."/>
        </authorList>
    </citation>
    <scope>NUCLEOTIDE SEQUENCE [LARGE SCALE GENOMIC DNA]</scope>
    <source>
        <strain evidence="7 8">NIES-35</strain>
    </source>
</reference>
<dbReference type="GO" id="GO:0008483">
    <property type="term" value="F:transaminase activity"/>
    <property type="evidence" value="ECO:0007669"/>
    <property type="project" value="UniProtKB-KW"/>
</dbReference>
<evidence type="ECO:0000256" key="4">
    <source>
        <dbReference type="ARBA" id="ARBA00022679"/>
    </source>
</evidence>
<feature type="region of interest" description="Disordered" evidence="6">
    <location>
        <begin position="1"/>
        <end position="45"/>
    </location>
</feature>
<dbReference type="InParanoid" id="A0A2V0PBV3"/>
<feature type="region of interest" description="Disordered" evidence="6">
    <location>
        <begin position="958"/>
        <end position="989"/>
    </location>
</feature>
<evidence type="ECO:0000313" key="8">
    <source>
        <dbReference type="Proteomes" id="UP000247498"/>
    </source>
</evidence>
<dbReference type="GO" id="GO:0042802">
    <property type="term" value="F:identical protein binding"/>
    <property type="evidence" value="ECO:0007669"/>
    <property type="project" value="TreeGrafter"/>
</dbReference>
<keyword evidence="3" id="KW-0032">Aminotransferase</keyword>
<gene>
    <name evidence="7" type="ORF">Rsub_09211</name>
</gene>
<feature type="region of interest" description="Disordered" evidence="6">
    <location>
        <begin position="902"/>
        <end position="924"/>
    </location>
</feature>
<evidence type="ECO:0000256" key="1">
    <source>
        <dbReference type="ARBA" id="ARBA00001933"/>
    </source>
</evidence>
<evidence type="ECO:0000256" key="5">
    <source>
        <dbReference type="ARBA" id="ARBA00022898"/>
    </source>
</evidence>
<dbReference type="AlphaFoldDB" id="A0A2V0PBV3"/>
<dbReference type="Gene3D" id="3.90.1150.10">
    <property type="entry name" value="Aspartate Aminotransferase, domain 1"/>
    <property type="match status" value="2"/>
</dbReference>
<feature type="region of interest" description="Disordered" evidence="6">
    <location>
        <begin position="1157"/>
        <end position="1176"/>
    </location>
</feature>
<dbReference type="STRING" id="307507.A0A2V0PBV3"/>
<dbReference type="InterPro" id="IPR015421">
    <property type="entry name" value="PyrdxlP-dep_Trfase_major"/>
</dbReference>
<feature type="compositionally biased region" description="Low complexity" evidence="6">
    <location>
        <begin position="24"/>
        <end position="34"/>
    </location>
</feature>
<dbReference type="Pfam" id="PF00202">
    <property type="entry name" value="Aminotran_3"/>
    <property type="match status" value="1"/>
</dbReference>
<dbReference type="InterPro" id="IPR005814">
    <property type="entry name" value="Aminotrans_3"/>
</dbReference>
<comment type="similarity">
    <text evidence="2">Belongs to the class-III pyridoxal-phosphate-dependent aminotransferase family.</text>
</comment>
<dbReference type="OrthoDB" id="10655822at2759"/>
<accession>A0A2V0PBV3</accession>
<evidence type="ECO:0008006" key="9">
    <source>
        <dbReference type="Google" id="ProtNLM"/>
    </source>
</evidence>
<dbReference type="InterPro" id="IPR015424">
    <property type="entry name" value="PyrdxlP-dep_Trfase"/>
</dbReference>
<keyword evidence="5" id="KW-0663">Pyridoxal phosphate</keyword>
<dbReference type="PANTHER" id="PTHR11986">
    <property type="entry name" value="AMINOTRANSFERASE CLASS III"/>
    <property type="match status" value="1"/>
</dbReference>
<dbReference type="Proteomes" id="UP000247498">
    <property type="component" value="Unassembled WGS sequence"/>
</dbReference>
<sequence>MCQGDTPQHEGEGIPWASPGAMGPAAADSSSRAAPSPPATLPPRLDPRAAAEAYAAQSRPHLAGLLALVGLDWEFVSGQGDTLFGVPPGGGASSPVPVLDLLGGYGCTLLGHNHPAVVAALSDCLARGAPACAPASSRGAAGELAGQLAAEAEAALRAGGGAPPQGGYVCRLLNTGTEAVEAAIKHALCEWRERRAEAERRLLMCRAMHRHRLLDAEAAAAELCGPRAARAAAAAGGAAGAACAALAGGRLAAAADALGARRAALVAAGAAAAAAGAVGGAPARAAVVAAATAAATAAAAPDFDAALAALAAARPVVVAVAGSFHGKTAGALAVTDARYGSMYDSSPFRAVFVDAAAAARDADGGAARGRAAVAGLAIDLGAAGAAAGVPAFSSAAAALVEVVRCEAGVRPLPPRLLAGLADGAAEAGAPLVVDEVQTGFWRTGPFLAAARLGLSPDYVCLGKSLGGGAAKASALLVARARYSAAFDELHSSTFAEDEPSARAGLAALSAARALRPAPAAAAARFEAAVRAGLGAINARHPGVLADVRVCGLLAGLEFAVAPEAFGDCRGAPAAAAAAAAAAAGVAPSAVLPSTWASCVAACGGMGYVIASYLLNVHRVRAGVSLSDGRTLRLQPSALLSAADTDRALAALGDAVALVADGRWLALTAHLWPDGAAAYAGSPVVSPPRAIVPGCARAAAAAAAAAARGARLPRAAFLSHAVLPDTLGHLDPLLAALTPADKDHCVEAWGPFLGHVEYHRTVLAGANGAAVELALLGGARDSAWFLRALRAGDPGGAALGAVRAMAAEAAAGGARVVGLGQFTSIVTCSGLALGRADAPGTLDVPAAGAPRARARAPAAAAAGVGAPAPPPPRLTTGNALTVGAAFLQLTRAAAARGLLPPAGATAELRMPPPPPRRGRGRAGEGRRRVVAGVVGATGNIGAALAALLGDVADELVLIGRPKPTDDGGGGGGGDCSASPEPPADAARDRARGARLEAVAASAAAGAARPVVRTSTRTADLACCDLVAVAVNSVGGCVAPGDLKPGAVVLDLSVPPGVSPEARAARPDVAFVRGGFVKLPLGQSLGCNMGLGGGGGGEVPACLGETLATALTGRGPAPGVGPVTKAGVLAALAAAAEAGMELGDDSGADFHAAVTAAVVSAGSSPAEKKGARSPPRAL</sequence>
<dbReference type="PANTHER" id="PTHR11986:SF79">
    <property type="entry name" value="ACETYLORNITHINE AMINOTRANSFERASE, MITOCHONDRIAL"/>
    <property type="match status" value="1"/>
</dbReference>
<evidence type="ECO:0000313" key="7">
    <source>
        <dbReference type="EMBL" id="GBF96412.1"/>
    </source>
</evidence>
<dbReference type="GO" id="GO:0030170">
    <property type="term" value="F:pyridoxal phosphate binding"/>
    <property type="evidence" value="ECO:0007669"/>
    <property type="project" value="InterPro"/>
</dbReference>
<dbReference type="InterPro" id="IPR015422">
    <property type="entry name" value="PyrdxlP-dep_Trfase_small"/>
</dbReference>
<evidence type="ECO:0000256" key="2">
    <source>
        <dbReference type="ARBA" id="ARBA00008954"/>
    </source>
</evidence>
<organism evidence="7 8">
    <name type="scientific">Raphidocelis subcapitata</name>
    <dbReference type="NCBI Taxonomy" id="307507"/>
    <lineage>
        <taxon>Eukaryota</taxon>
        <taxon>Viridiplantae</taxon>
        <taxon>Chlorophyta</taxon>
        <taxon>core chlorophytes</taxon>
        <taxon>Chlorophyceae</taxon>
        <taxon>CS clade</taxon>
        <taxon>Sphaeropleales</taxon>
        <taxon>Selenastraceae</taxon>
        <taxon>Raphidocelis</taxon>
    </lineage>
</organism>
<dbReference type="InterPro" id="IPR050103">
    <property type="entry name" value="Class-III_PLP-dep_AT"/>
</dbReference>
<evidence type="ECO:0000256" key="3">
    <source>
        <dbReference type="ARBA" id="ARBA00022576"/>
    </source>
</evidence>
<name>A0A2V0PBV3_9CHLO</name>
<comment type="cofactor">
    <cofactor evidence="1">
        <name>pyridoxal 5'-phosphate</name>
        <dbReference type="ChEBI" id="CHEBI:597326"/>
    </cofactor>
</comment>
<protein>
    <recommendedName>
        <fullName evidence="9">Acetylornithine aminotransferase</fullName>
    </recommendedName>
</protein>